<evidence type="ECO:0000313" key="1">
    <source>
        <dbReference type="EMBL" id="MBX52039.1"/>
    </source>
</evidence>
<dbReference type="EMBL" id="GGEC01071555">
    <property type="protein sequence ID" value="MBX52039.1"/>
    <property type="molecule type" value="Transcribed_RNA"/>
</dbReference>
<proteinExistence type="predicted"/>
<protein>
    <submittedName>
        <fullName evidence="1">Uncharacterized protein</fullName>
    </submittedName>
</protein>
<sequence length="44" mass="5371">MYLERDIILKILIEQFLKTKAREIRFKNIEKQIDNFSLKMSSII</sequence>
<reference evidence="1" key="1">
    <citation type="submission" date="2018-02" db="EMBL/GenBank/DDBJ databases">
        <title>Rhizophora mucronata_Transcriptome.</title>
        <authorList>
            <person name="Meera S.P."/>
            <person name="Sreeshan A."/>
            <person name="Augustine A."/>
        </authorList>
    </citation>
    <scope>NUCLEOTIDE SEQUENCE</scope>
    <source>
        <tissue evidence="1">Leaf</tissue>
    </source>
</reference>
<organism evidence="1">
    <name type="scientific">Rhizophora mucronata</name>
    <name type="common">Asiatic mangrove</name>
    <dbReference type="NCBI Taxonomy" id="61149"/>
    <lineage>
        <taxon>Eukaryota</taxon>
        <taxon>Viridiplantae</taxon>
        <taxon>Streptophyta</taxon>
        <taxon>Embryophyta</taxon>
        <taxon>Tracheophyta</taxon>
        <taxon>Spermatophyta</taxon>
        <taxon>Magnoliopsida</taxon>
        <taxon>eudicotyledons</taxon>
        <taxon>Gunneridae</taxon>
        <taxon>Pentapetalae</taxon>
        <taxon>rosids</taxon>
        <taxon>fabids</taxon>
        <taxon>Malpighiales</taxon>
        <taxon>Rhizophoraceae</taxon>
        <taxon>Rhizophora</taxon>
    </lineage>
</organism>
<accession>A0A2P2PBH7</accession>
<name>A0A2P2PBH7_RHIMU</name>
<dbReference type="AlphaFoldDB" id="A0A2P2PBH7"/>